<dbReference type="EMBL" id="FN668643">
    <property type="protein sequence ID" value="CBK21583.2"/>
    <property type="molecule type" value="Genomic_DNA"/>
</dbReference>
<accession>D8M0J4</accession>
<dbReference type="AlphaFoldDB" id="D8M0J4"/>
<feature type="domain" description="FYVE-type" evidence="5">
    <location>
        <begin position="3"/>
        <end position="50"/>
    </location>
</feature>
<dbReference type="SMART" id="SM00064">
    <property type="entry name" value="FYVE"/>
    <property type="match status" value="1"/>
</dbReference>
<evidence type="ECO:0000256" key="2">
    <source>
        <dbReference type="ARBA" id="ARBA00022771"/>
    </source>
</evidence>
<dbReference type="InParanoid" id="D8M0J4"/>
<dbReference type="InterPro" id="IPR011011">
    <property type="entry name" value="Znf_FYVE_PHD"/>
</dbReference>
<organism evidence="6">
    <name type="scientific">Blastocystis hominis</name>
    <dbReference type="NCBI Taxonomy" id="12968"/>
    <lineage>
        <taxon>Eukaryota</taxon>
        <taxon>Sar</taxon>
        <taxon>Stramenopiles</taxon>
        <taxon>Bigyra</taxon>
        <taxon>Opalozoa</taxon>
        <taxon>Opalinata</taxon>
        <taxon>Blastocystidae</taxon>
        <taxon>Blastocystis</taxon>
    </lineage>
</organism>
<dbReference type="SUPFAM" id="SSF57903">
    <property type="entry name" value="FYVE/PHD zinc finger"/>
    <property type="match status" value="1"/>
</dbReference>
<evidence type="ECO:0000313" key="6">
    <source>
        <dbReference type="EMBL" id="CBK21583.2"/>
    </source>
</evidence>
<name>D8M0J4_BLAHO</name>
<dbReference type="PANTHER" id="PTHR46319:SF3">
    <property type="entry name" value="ZINC FINGER FYVE DOMAIN-CONTAINING PROTEIN"/>
    <property type="match status" value="1"/>
</dbReference>
<dbReference type="GO" id="GO:0031901">
    <property type="term" value="C:early endosome membrane"/>
    <property type="evidence" value="ECO:0007669"/>
    <property type="project" value="TreeGrafter"/>
</dbReference>
<dbReference type="GO" id="GO:0008270">
    <property type="term" value="F:zinc ion binding"/>
    <property type="evidence" value="ECO:0007669"/>
    <property type="project" value="UniProtKB-KW"/>
</dbReference>
<keyword evidence="7" id="KW-1185">Reference proteome</keyword>
<dbReference type="Proteomes" id="UP000008312">
    <property type="component" value="Unassembled WGS sequence"/>
</dbReference>
<evidence type="ECO:0000259" key="5">
    <source>
        <dbReference type="PROSITE" id="PS50178"/>
    </source>
</evidence>
<dbReference type="PROSITE" id="PS50178">
    <property type="entry name" value="ZF_FYVE"/>
    <property type="match status" value="1"/>
</dbReference>
<evidence type="ECO:0000256" key="4">
    <source>
        <dbReference type="PROSITE-ProRule" id="PRU00091"/>
    </source>
</evidence>
<gene>
    <name evidence="6" type="ORF">GSBLH_T00001728001</name>
</gene>
<sequence>MPDEVCLSCYGCQQKFTVIRRRHHCRICGQVFCSDCCHLQDVLMKLGSER</sequence>
<evidence type="ECO:0000256" key="3">
    <source>
        <dbReference type="ARBA" id="ARBA00022833"/>
    </source>
</evidence>
<keyword evidence="2 4" id="KW-0863">Zinc-finger</keyword>
<dbReference type="PANTHER" id="PTHR46319">
    <property type="entry name" value="ZINC FINGER FYVE DOMAIN-CONTAINING PROTEIN"/>
    <property type="match status" value="1"/>
</dbReference>
<protein>
    <recommendedName>
        <fullName evidence="5">FYVE-type domain-containing protein</fullName>
    </recommendedName>
</protein>
<keyword evidence="1" id="KW-0479">Metal-binding</keyword>
<dbReference type="InterPro" id="IPR000306">
    <property type="entry name" value="Znf_FYVE"/>
</dbReference>
<keyword evidence="3" id="KW-0862">Zinc</keyword>
<dbReference type="Gene3D" id="3.30.40.10">
    <property type="entry name" value="Zinc/RING finger domain, C3HC4 (zinc finger)"/>
    <property type="match status" value="1"/>
</dbReference>
<dbReference type="InterPro" id="IPR013083">
    <property type="entry name" value="Znf_RING/FYVE/PHD"/>
</dbReference>
<dbReference type="InterPro" id="IPR017455">
    <property type="entry name" value="Znf_FYVE-rel"/>
</dbReference>
<dbReference type="RefSeq" id="XP_012895631.1">
    <property type="nucleotide sequence ID" value="XM_013040177.1"/>
</dbReference>
<evidence type="ECO:0000256" key="1">
    <source>
        <dbReference type="ARBA" id="ARBA00022723"/>
    </source>
</evidence>
<evidence type="ECO:0000313" key="7">
    <source>
        <dbReference type="Proteomes" id="UP000008312"/>
    </source>
</evidence>
<dbReference type="Pfam" id="PF01363">
    <property type="entry name" value="FYVE"/>
    <property type="match status" value="1"/>
</dbReference>
<reference evidence="6" key="1">
    <citation type="submission" date="2010-02" db="EMBL/GenBank/DDBJ databases">
        <title>Sequencing and annotation of the Blastocystis hominis genome.</title>
        <authorList>
            <person name="Wincker P."/>
        </authorList>
    </citation>
    <scope>NUCLEOTIDE SEQUENCE</scope>
    <source>
        <strain evidence="6">Singapore isolate B</strain>
    </source>
</reference>
<dbReference type="OrthoDB" id="660555at2759"/>
<dbReference type="GO" id="GO:0016197">
    <property type="term" value="P:endosomal transport"/>
    <property type="evidence" value="ECO:0007669"/>
    <property type="project" value="TreeGrafter"/>
</dbReference>
<proteinExistence type="predicted"/>
<dbReference type="GeneID" id="24918959"/>